<proteinExistence type="predicted"/>
<evidence type="ECO:0000256" key="1">
    <source>
        <dbReference type="SAM" id="MobiDB-lite"/>
    </source>
</evidence>
<evidence type="ECO:0000256" key="2">
    <source>
        <dbReference type="SAM" id="SignalP"/>
    </source>
</evidence>
<gene>
    <name evidence="3" type="ORF">ACFSCY_07025</name>
</gene>
<evidence type="ECO:0000313" key="4">
    <source>
        <dbReference type="Proteomes" id="UP001597145"/>
    </source>
</evidence>
<dbReference type="EMBL" id="JBHUCP010000004">
    <property type="protein sequence ID" value="MFD1529189.1"/>
    <property type="molecule type" value="Genomic_DNA"/>
</dbReference>
<dbReference type="Proteomes" id="UP001597145">
    <property type="component" value="Unassembled WGS sequence"/>
</dbReference>
<protein>
    <submittedName>
        <fullName evidence="3">Uncharacterized protein</fullName>
    </submittedName>
</protein>
<feature type="compositionally biased region" description="Basic and acidic residues" evidence="1">
    <location>
        <begin position="51"/>
        <end position="64"/>
    </location>
</feature>
<feature type="signal peptide" evidence="2">
    <location>
        <begin position="1"/>
        <end position="29"/>
    </location>
</feature>
<accession>A0ABW4FG29</accession>
<reference evidence="4" key="1">
    <citation type="journal article" date="2019" name="Int. J. Syst. Evol. Microbiol.">
        <title>The Global Catalogue of Microorganisms (GCM) 10K type strain sequencing project: providing services to taxonomists for standard genome sequencing and annotation.</title>
        <authorList>
            <consortium name="The Broad Institute Genomics Platform"/>
            <consortium name="The Broad Institute Genome Sequencing Center for Infectious Disease"/>
            <person name="Wu L."/>
            <person name="Ma J."/>
        </authorList>
    </citation>
    <scope>NUCLEOTIDE SEQUENCE [LARGE SCALE GENOMIC DNA]</scope>
    <source>
        <strain evidence="4">JCM 12165</strain>
    </source>
</reference>
<sequence length="64" mass="6519">MQRKPLVATTLVSAVVGAVLAGLAPAALASPPGSVDAPLNRGWVSSSNNHGWDHDERADLTSAD</sequence>
<feature type="chain" id="PRO_5046008138" evidence="2">
    <location>
        <begin position="30"/>
        <end position="64"/>
    </location>
</feature>
<keyword evidence="2" id="KW-0732">Signal</keyword>
<name>A0ABW4FG29_9PSEU</name>
<dbReference type="RefSeq" id="WP_343975257.1">
    <property type="nucleotide sequence ID" value="NZ_BAAAJG010000008.1"/>
</dbReference>
<organism evidence="3 4">
    <name type="scientific">Pseudonocardia aurantiaca</name>
    <dbReference type="NCBI Taxonomy" id="75290"/>
    <lineage>
        <taxon>Bacteria</taxon>
        <taxon>Bacillati</taxon>
        <taxon>Actinomycetota</taxon>
        <taxon>Actinomycetes</taxon>
        <taxon>Pseudonocardiales</taxon>
        <taxon>Pseudonocardiaceae</taxon>
        <taxon>Pseudonocardia</taxon>
    </lineage>
</organism>
<comment type="caution">
    <text evidence="3">The sequence shown here is derived from an EMBL/GenBank/DDBJ whole genome shotgun (WGS) entry which is preliminary data.</text>
</comment>
<feature type="region of interest" description="Disordered" evidence="1">
    <location>
        <begin position="29"/>
        <end position="64"/>
    </location>
</feature>
<evidence type="ECO:0000313" key="3">
    <source>
        <dbReference type="EMBL" id="MFD1529189.1"/>
    </source>
</evidence>
<keyword evidence="4" id="KW-1185">Reference proteome</keyword>